<dbReference type="EMBL" id="JAIOUQ010000008">
    <property type="protein sequence ID" value="MBZ2165940.1"/>
    <property type="molecule type" value="Genomic_DNA"/>
</dbReference>
<accession>A0A8T5UXP0</accession>
<dbReference type="AlphaFoldDB" id="A0A8T5UXP0"/>
<comment type="caution">
    <text evidence="3">The sequence shown here is derived from an EMBL/GenBank/DDBJ whole genome shotgun (WGS) entry which is preliminary data.</text>
</comment>
<feature type="domain" description="Carboxymuconolactone decarboxylase-like" evidence="2">
    <location>
        <begin position="35"/>
        <end position="92"/>
    </location>
</feature>
<reference evidence="4" key="1">
    <citation type="journal article" date="2022" name="Microbiol. Resour. Announc.">
        <title>Draft Genome Sequence of a Methanogenic Archaeon from West Spitsbergen Permafrost.</title>
        <authorList>
            <person name="Trubitsyn V."/>
            <person name="Rivkina E."/>
            <person name="Shcherbakova V."/>
        </authorList>
    </citation>
    <scope>NUCLEOTIDE SEQUENCE [LARGE SCALE GENOMIC DNA]</scope>
    <source>
        <strain evidence="4">VT</strain>
    </source>
</reference>
<proteinExistence type="predicted"/>
<keyword evidence="1" id="KW-1133">Transmembrane helix</keyword>
<sequence length="206" mass="23572">MNIKEKHKIRNDGKFGKKLYSVQESYWIFYNGIRTMKYMFKAKRKKELSPKFIERIMLAVTQVNCCAICSYAHSKKALESGMNNEEIQNMLSGIIDDVPNSEVAAVMFAQHYADTRGNPTLESWQRIVEIYGISKANGIFGSICTIMIGNVYGIAWSSFFNRLRGRPDPRSNLLYEVSMILGTVLIPISLIHALISDLFKKPRIKF</sequence>
<dbReference type="GO" id="GO:0051920">
    <property type="term" value="F:peroxiredoxin activity"/>
    <property type="evidence" value="ECO:0007669"/>
    <property type="project" value="InterPro"/>
</dbReference>
<gene>
    <name evidence="3" type="ORF">K8N75_07805</name>
</gene>
<evidence type="ECO:0000313" key="4">
    <source>
        <dbReference type="Proteomes" id="UP000825933"/>
    </source>
</evidence>
<evidence type="ECO:0000313" key="3">
    <source>
        <dbReference type="EMBL" id="MBZ2165940.1"/>
    </source>
</evidence>
<dbReference type="Pfam" id="PF02627">
    <property type="entry name" value="CMD"/>
    <property type="match status" value="1"/>
</dbReference>
<organism evidence="3 4">
    <name type="scientific">Methanobacterium spitsbergense</name>
    <dbReference type="NCBI Taxonomy" id="2874285"/>
    <lineage>
        <taxon>Archaea</taxon>
        <taxon>Methanobacteriati</taxon>
        <taxon>Methanobacteriota</taxon>
        <taxon>Methanomada group</taxon>
        <taxon>Methanobacteria</taxon>
        <taxon>Methanobacteriales</taxon>
        <taxon>Methanobacteriaceae</taxon>
        <taxon>Methanobacterium</taxon>
    </lineage>
</organism>
<evidence type="ECO:0000259" key="2">
    <source>
        <dbReference type="Pfam" id="PF02627"/>
    </source>
</evidence>
<dbReference type="InterPro" id="IPR004675">
    <property type="entry name" value="AhpD_core"/>
</dbReference>
<dbReference type="SUPFAM" id="SSF69118">
    <property type="entry name" value="AhpD-like"/>
    <property type="match status" value="1"/>
</dbReference>
<dbReference type="Proteomes" id="UP000825933">
    <property type="component" value="Unassembled WGS sequence"/>
</dbReference>
<evidence type="ECO:0000256" key="1">
    <source>
        <dbReference type="SAM" id="Phobius"/>
    </source>
</evidence>
<dbReference type="NCBIfam" id="TIGR00778">
    <property type="entry name" value="ahpD_dom"/>
    <property type="match status" value="1"/>
</dbReference>
<dbReference type="RefSeq" id="WP_338038036.1">
    <property type="nucleotide sequence ID" value="NZ_JAIOUQ010000008.1"/>
</dbReference>
<dbReference type="InterPro" id="IPR029032">
    <property type="entry name" value="AhpD-like"/>
</dbReference>
<dbReference type="InterPro" id="IPR003779">
    <property type="entry name" value="CMD-like"/>
</dbReference>
<feature type="transmembrane region" description="Helical" evidence="1">
    <location>
        <begin position="139"/>
        <end position="159"/>
    </location>
</feature>
<keyword evidence="4" id="KW-1185">Reference proteome</keyword>
<protein>
    <submittedName>
        <fullName evidence="3">Carboxymuconolactone decarboxylase family protein</fullName>
    </submittedName>
</protein>
<feature type="transmembrane region" description="Helical" evidence="1">
    <location>
        <begin position="179"/>
        <end position="199"/>
    </location>
</feature>
<name>A0A8T5UXP0_9EURY</name>
<dbReference type="Gene3D" id="1.20.1290.10">
    <property type="entry name" value="AhpD-like"/>
    <property type="match status" value="1"/>
</dbReference>
<keyword evidence="1" id="KW-0472">Membrane</keyword>
<keyword evidence="1" id="KW-0812">Transmembrane</keyword>